<evidence type="ECO:0000313" key="3">
    <source>
        <dbReference type="Proteomes" id="UP000013750"/>
    </source>
</evidence>
<dbReference type="OrthoDB" id="2305864at2"/>
<gene>
    <name evidence="2" type="ORF">I592_02276</name>
    <name evidence="1" type="ORF">UKC_01691</name>
</gene>
<dbReference type="HOGENOM" id="CLU_195368_0_0_9"/>
<evidence type="ECO:0000313" key="1">
    <source>
        <dbReference type="EMBL" id="EOI57474.1"/>
    </source>
</evidence>
<dbReference type="EMBL" id="ASWH01000001">
    <property type="protein sequence ID" value="EOW82952.1"/>
    <property type="molecule type" value="Genomic_DNA"/>
</dbReference>
<evidence type="ECO:0000313" key="4">
    <source>
        <dbReference type="Proteomes" id="UP000014160"/>
    </source>
</evidence>
<dbReference type="PATRIC" id="fig|1158614.3.peg.1699"/>
<comment type="caution">
    <text evidence="1">The sequence shown here is derived from an EMBL/GenBank/DDBJ whole genome shotgun (WGS) entry which is preliminary data.</text>
</comment>
<sequence length="74" mass="8900">MNWGNFFQDIQKWMQSSNEFMKQHPITSDEYWQWLVESMGMLGNKYNNHPVAIRFLSVLIEIQDDNFKIAMGRN</sequence>
<dbReference type="eggNOG" id="ENOG50307W5">
    <property type="taxonomic scope" value="Bacteria"/>
</dbReference>
<dbReference type="RefSeq" id="WP_010780103.1">
    <property type="nucleotide sequence ID" value="NZ_ASWH01000001.1"/>
</dbReference>
<dbReference type="EMBL" id="AJDQ01000006">
    <property type="protein sequence ID" value="EOI57474.1"/>
    <property type="molecule type" value="Genomic_DNA"/>
</dbReference>
<dbReference type="AlphaFoldDB" id="R2XRI0"/>
<keyword evidence="4" id="KW-1185">Reference proteome</keyword>
<reference evidence="2 4" key="2">
    <citation type="submission" date="2013-03" db="EMBL/GenBank/DDBJ databases">
        <title>The Genome Sequence of Enterococcus gilvus ATCC BAA-350 (PacBio/Illumina hybrid assembly).</title>
        <authorList>
            <consortium name="The Broad Institute Genomics Platform"/>
            <consortium name="The Broad Institute Genome Sequencing Center for Infectious Disease"/>
            <person name="Earl A."/>
            <person name="Russ C."/>
            <person name="Gilmore M."/>
            <person name="Surin D."/>
            <person name="Walker B."/>
            <person name="Young S."/>
            <person name="Zeng Q."/>
            <person name="Gargeya S."/>
            <person name="Fitzgerald M."/>
            <person name="Haas B."/>
            <person name="Abouelleil A."/>
            <person name="Allen A.W."/>
            <person name="Alvarado L."/>
            <person name="Arachchi H.M."/>
            <person name="Berlin A.M."/>
            <person name="Chapman S.B."/>
            <person name="Gainer-Dewar J."/>
            <person name="Goldberg J."/>
            <person name="Griggs A."/>
            <person name="Gujja S."/>
            <person name="Hansen M."/>
            <person name="Howarth C."/>
            <person name="Imamovic A."/>
            <person name="Ireland A."/>
            <person name="Larimer J."/>
            <person name="McCowan C."/>
            <person name="Murphy C."/>
            <person name="Pearson M."/>
            <person name="Poon T.W."/>
            <person name="Priest M."/>
            <person name="Roberts A."/>
            <person name="Saif S."/>
            <person name="Shea T."/>
            <person name="Sisk P."/>
            <person name="Sykes S."/>
            <person name="Wortman J."/>
            <person name="Nusbaum C."/>
            <person name="Birren B."/>
        </authorList>
    </citation>
    <scope>NUCLEOTIDE SEQUENCE [LARGE SCALE GENOMIC DNA]</scope>
    <source>
        <strain evidence="2 4">ATCC BAA-350</strain>
    </source>
</reference>
<accession>R2XRI0</accession>
<organism evidence="1 3">
    <name type="scientific">Enterococcus gilvus ATCC BAA-350</name>
    <dbReference type="NCBI Taxonomy" id="1158614"/>
    <lineage>
        <taxon>Bacteria</taxon>
        <taxon>Bacillati</taxon>
        <taxon>Bacillota</taxon>
        <taxon>Bacilli</taxon>
        <taxon>Lactobacillales</taxon>
        <taxon>Enterococcaceae</taxon>
        <taxon>Enterococcus</taxon>
    </lineage>
</organism>
<protein>
    <submittedName>
        <fullName evidence="1">Uncharacterized protein</fullName>
    </submittedName>
</protein>
<reference evidence="1 3" key="1">
    <citation type="submission" date="2013-02" db="EMBL/GenBank/DDBJ databases">
        <title>The Genome Sequence of Enterococcus gilvus ATCC BAA-350.</title>
        <authorList>
            <consortium name="The Broad Institute Genome Sequencing Platform"/>
            <consortium name="The Broad Institute Genome Sequencing Center for Infectious Disease"/>
            <person name="Earl A.M."/>
            <person name="Gilmore M.S."/>
            <person name="Lebreton F."/>
            <person name="Walker B."/>
            <person name="Young S.K."/>
            <person name="Zeng Q."/>
            <person name="Gargeya S."/>
            <person name="Fitzgerald M."/>
            <person name="Haas B."/>
            <person name="Abouelleil A."/>
            <person name="Alvarado L."/>
            <person name="Arachchi H.M."/>
            <person name="Berlin A.M."/>
            <person name="Chapman S.B."/>
            <person name="Dewar J."/>
            <person name="Goldberg J."/>
            <person name="Griggs A."/>
            <person name="Gujja S."/>
            <person name="Hansen M."/>
            <person name="Howarth C."/>
            <person name="Imamovic A."/>
            <person name="Larimer J."/>
            <person name="McCowan C."/>
            <person name="Murphy C."/>
            <person name="Neiman D."/>
            <person name="Pearson M."/>
            <person name="Priest M."/>
            <person name="Roberts A."/>
            <person name="Saif S."/>
            <person name="Shea T."/>
            <person name="Sisk P."/>
            <person name="Sykes S."/>
            <person name="Wortman J."/>
            <person name="Nusbaum C."/>
            <person name="Birren B."/>
        </authorList>
    </citation>
    <scope>NUCLEOTIDE SEQUENCE [LARGE SCALE GENOMIC DNA]</scope>
    <source>
        <strain evidence="1 3">ATCC BAA-350</strain>
    </source>
</reference>
<name>R2XRI0_9ENTE</name>
<dbReference type="Proteomes" id="UP000014160">
    <property type="component" value="Unassembled WGS sequence"/>
</dbReference>
<evidence type="ECO:0000313" key="2">
    <source>
        <dbReference type="EMBL" id="EOW82952.1"/>
    </source>
</evidence>
<dbReference type="Proteomes" id="UP000013750">
    <property type="component" value="Unassembled WGS sequence"/>
</dbReference>
<proteinExistence type="predicted"/>